<dbReference type="InterPro" id="IPR025753">
    <property type="entry name" value="AAA_N_dom"/>
</dbReference>
<feature type="transmembrane region" description="Helical" evidence="4">
    <location>
        <begin position="6"/>
        <end position="25"/>
    </location>
</feature>
<evidence type="ECO:0000256" key="4">
    <source>
        <dbReference type="SAM" id="Phobius"/>
    </source>
</evidence>
<dbReference type="Pfam" id="PF00004">
    <property type="entry name" value="AAA"/>
    <property type="match status" value="1"/>
</dbReference>
<evidence type="ECO:0000259" key="5">
    <source>
        <dbReference type="Pfam" id="PF00004"/>
    </source>
</evidence>
<dbReference type="InterPro" id="IPR027417">
    <property type="entry name" value="P-loop_NTPase"/>
</dbReference>
<evidence type="ECO:0000256" key="1">
    <source>
        <dbReference type="ARBA" id="ARBA00001946"/>
    </source>
</evidence>
<dbReference type="AlphaFoldDB" id="A0AAV9BCK5"/>
<dbReference type="InterPro" id="IPR058017">
    <property type="entry name" value="At3g28540-like_C"/>
</dbReference>
<feature type="region of interest" description="Disordered" evidence="3">
    <location>
        <begin position="437"/>
        <end position="460"/>
    </location>
</feature>
<keyword evidence="2" id="KW-0460">Magnesium</keyword>
<feature type="domain" description="AAA+ ATPase At3g28540-like C-terminal" evidence="7">
    <location>
        <begin position="323"/>
        <end position="383"/>
    </location>
</feature>
<dbReference type="Gene3D" id="3.40.50.300">
    <property type="entry name" value="P-loop containing nucleotide triphosphate hydrolases"/>
    <property type="match status" value="1"/>
</dbReference>
<organism evidence="8 9">
    <name type="scientific">Acorus gramineus</name>
    <name type="common">Dwarf sweet flag</name>
    <dbReference type="NCBI Taxonomy" id="55184"/>
    <lineage>
        <taxon>Eukaryota</taxon>
        <taxon>Viridiplantae</taxon>
        <taxon>Streptophyta</taxon>
        <taxon>Embryophyta</taxon>
        <taxon>Tracheophyta</taxon>
        <taxon>Spermatophyta</taxon>
        <taxon>Magnoliopsida</taxon>
        <taxon>Liliopsida</taxon>
        <taxon>Acoraceae</taxon>
        <taxon>Acorus</taxon>
    </lineage>
</organism>
<evidence type="ECO:0000313" key="9">
    <source>
        <dbReference type="Proteomes" id="UP001179952"/>
    </source>
</evidence>
<name>A0AAV9BCK5_ACOGR</name>
<comment type="cofactor">
    <cofactor evidence="1">
        <name>Mg(2+)</name>
        <dbReference type="ChEBI" id="CHEBI:18420"/>
    </cofactor>
</comment>
<evidence type="ECO:0000259" key="6">
    <source>
        <dbReference type="Pfam" id="PF14363"/>
    </source>
</evidence>
<proteinExistence type="predicted"/>
<dbReference type="Pfam" id="PF14363">
    <property type="entry name" value="AAA_assoc"/>
    <property type="match status" value="1"/>
</dbReference>
<sequence>MMMIPITITTLIIIALALLLFIFLIRRWRYSEHQHHHYRVPSLDNDSLQSNPLYRRVSTYLSSLPSLDDSDFANLFVSRSPNDLSLRPDPNQPILDSFLGASLSWSHHPSDDPPSFVLTLPKRDLRRRILRPYLHHIQSVSDEIDLKRRDLRLFTALDGRWRSVPFTHPSTIETVAMDPDLKTRVRSDLESFLKSRQYYHRLGRVWKRSYLFHGPSGTGKSSFVAAMARFLNYDVYDFDLARNGADLKSLLIGTTPRSLILVEDLDRYLTDHRFPELLNFMDGIVSCCGEERVMVFTVNSRDGIDPAMLRPGRVDSHVYFPMCDFTAFKSLASSYLGVKDHKLYPQVEEVFSAGASLSPAEVGEILIANRGSPSRAIKTVISAGRASARIGGGRRLSDGSVTAAAAVEEAEEAMVCGEGPPALREIKKLYGFLKMRGGSRKEGLPDSGRVSDSCPLENTS</sequence>
<dbReference type="GO" id="GO:0016887">
    <property type="term" value="F:ATP hydrolysis activity"/>
    <property type="evidence" value="ECO:0007669"/>
    <property type="project" value="InterPro"/>
</dbReference>
<keyword evidence="4" id="KW-0472">Membrane</keyword>
<feature type="domain" description="ATPase AAA-type core" evidence="5">
    <location>
        <begin position="210"/>
        <end position="321"/>
    </location>
</feature>
<comment type="caution">
    <text evidence="8">The sequence shown here is derived from an EMBL/GenBank/DDBJ whole genome shotgun (WGS) entry which is preliminary data.</text>
</comment>
<dbReference type="InterPro" id="IPR050747">
    <property type="entry name" value="Mitochondrial_chaperone_BCS1"/>
</dbReference>
<evidence type="ECO:0000259" key="7">
    <source>
        <dbReference type="Pfam" id="PF25568"/>
    </source>
</evidence>
<evidence type="ECO:0000256" key="3">
    <source>
        <dbReference type="SAM" id="MobiDB-lite"/>
    </source>
</evidence>
<protein>
    <recommendedName>
        <fullName evidence="10">AAA+ ATPase domain-containing protein</fullName>
    </recommendedName>
</protein>
<accession>A0AAV9BCK5</accession>
<dbReference type="PANTHER" id="PTHR23070">
    <property type="entry name" value="BCS1 AAA-TYPE ATPASE"/>
    <property type="match status" value="1"/>
</dbReference>
<gene>
    <name evidence="8" type="ORF">QJS04_geneDACA010762</name>
</gene>
<keyword evidence="4" id="KW-1133">Transmembrane helix</keyword>
<dbReference type="GO" id="GO:0005524">
    <property type="term" value="F:ATP binding"/>
    <property type="evidence" value="ECO:0007669"/>
    <property type="project" value="InterPro"/>
</dbReference>
<keyword evidence="9" id="KW-1185">Reference proteome</keyword>
<feature type="domain" description="AAA-type ATPase N-terminal" evidence="6">
    <location>
        <begin position="33"/>
        <end position="108"/>
    </location>
</feature>
<dbReference type="Pfam" id="PF25568">
    <property type="entry name" value="AAA_lid_At3g28540"/>
    <property type="match status" value="1"/>
</dbReference>
<evidence type="ECO:0000256" key="2">
    <source>
        <dbReference type="ARBA" id="ARBA00022842"/>
    </source>
</evidence>
<evidence type="ECO:0000313" key="8">
    <source>
        <dbReference type="EMBL" id="KAK1273892.1"/>
    </source>
</evidence>
<evidence type="ECO:0008006" key="10">
    <source>
        <dbReference type="Google" id="ProtNLM"/>
    </source>
</evidence>
<dbReference type="SUPFAM" id="SSF52540">
    <property type="entry name" value="P-loop containing nucleoside triphosphate hydrolases"/>
    <property type="match status" value="1"/>
</dbReference>
<reference evidence="8" key="2">
    <citation type="submission" date="2023-06" db="EMBL/GenBank/DDBJ databases">
        <authorList>
            <person name="Ma L."/>
            <person name="Liu K.-W."/>
            <person name="Li Z."/>
            <person name="Hsiao Y.-Y."/>
            <person name="Qi Y."/>
            <person name="Fu T."/>
            <person name="Tang G."/>
            <person name="Zhang D."/>
            <person name="Sun W.-H."/>
            <person name="Liu D.-K."/>
            <person name="Li Y."/>
            <person name="Chen G.-Z."/>
            <person name="Liu X.-D."/>
            <person name="Liao X.-Y."/>
            <person name="Jiang Y.-T."/>
            <person name="Yu X."/>
            <person name="Hao Y."/>
            <person name="Huang J."/>
            <person name="Zhao X.-W."/>
            <person name="Ke S."/>
            <person name="Chen Y.-Y."/>
            <person name="Wu W.-L."/>
            <person name="Hsu J.-L."/>
            <person name="Lin Y.-F."/>
            <person name="Huang M.-D."/>
            <person name="Li C.-Y."/>
            <person name="Huang L."/>
            <person name="Wang Z.-W."/>
            <person name="Zhao X."/>
            <person name="Zhong W.-Y."/>
            <person name="Peng D.-H."/>
            <person name="Ahmad S."/>
            <person name="Lan S."/>
            <person name="Zhang J.-S."/>
            <person name="Tsai W.-C."/>
            <person name="Van De Peer Y."/>
            <person name="Liu Z.-J."/>
        </authorList>
    </citation>
    <scope>NUCLEOTIDE SEQUENCE</scope>
    <source>
        <strain evidence="8">SCP</strain>
        <tissue evidence="8">Leaves</tissue>
    </source>
</reference>
<dbReference type="Proteomes" id="UP001179952">
    <property type="component" value="Unassembled WGS sequence"/>
</dbReference>
<dbReference type="EMBL" id="JAUJYN010000004">
    <property type="protein sequence ID" value="KAK1273892.1"/>
    <property type="molecule type" value="Genomic_DNA"/>
</dbReference>
<keyword evidence="4" id="KW-0812">Transmembrane</keyword>
<reference evidence="8" key="1">
    <citation type="journal article" date="2023" name="Nat. Commun.">
        <title>Diploid and tetraploid genomes of Acorus and the evolution of monocots.</title>
        <authorList>
            <person name="Ma L."/>
            <person name="Liu K.W."/>
            <person name="Li Z."/>
            <person name="Hsiao Y.Y."/>
            <person name="Qi Y."/>
            <person name="Fu T."/>
            <person name="Tang G.D."/>
            <person name="Zhang D."/>
            <person name="Sun W.H."/>
            <person name="Liu D.K."/>
            <person name="Li Y."/>
            <person name="Chen G.Z."/>
            <person name="Liu X.D."/>
            <person name="Liao X.Y."/>
            <person name="Jiang Y.T."/>
            <person name="Yu X."/>
            <person name="Hao Y."/>
            <person name="Huang J."/>
            <person name="Zhao X.W."/>
            <person name="Ke S."/>
            <person name="Chen Y.Y."/>
            <person name="Wu W.L."/>
            <person name="Hsu J.L."/>
            <person name="Lin Y.F."/>
            <person name="Huang M.D."/>
            <person name="Li C.Y."/>
            <person name="Huang L."/>
            <person name="Wang Z.W."/>
            <person name="Zhao X."/>
            <person name="Zhong W.Y."/>
            <person name="Peng D.H."/>
            <person name="Ahmad S."/>
            <person name="Lan S."/>
            <person name="Zhang J.S."/>
            <person name="Tsai W.C."/>
            <person name="Van de Peer Y."/>
            <person name="Liu Z.J."/>
        </authorList>
    </citation>
    <scope>NUCLEOTIDE SEQUENCE</scope>
    <source>
        <strain evidence="8">SCP</strain>
    </source>
</reference>
<dbReference type="InterPro" id="IPR003959">
    <property type="entry name" value="ATPase_AAA_core"/>
</dbReference>